<protein>
    <submittedName>
        <fullName evidence="2">Uncharacterized protein</fullName>
    </submittedName>
</protein>
<accession>A0A1T4K1J6</accession>
<organism evidence="2 3">
    <name type="scientific">Sediminibacterium ginsengisoli</name>
    <dbReference type="NCBI Taxonomy" id="413434"/>
    <lineage>
        <taxon>Bacteria</taxon>
        <taxon>Pseudomonadati</taxon>
        <taxon>Bacteroidota</taxon>
        <taxon>Chitinophagia</taxon>
        <taxon>Chitinophagales</taxon>
        <taxon>Chitinophagaceae</taxon>
        <taxon>Sediminibacterium</taxon>
    </lineage>
</organism>
<dbReference type="Proteomes" id="UP000190888">
    <property type="component" value="Unassembled WGS sequence"/>
</dbReference>
<proteinExistence type="predicted"/>
<name>A0A1T4K1J6_9BACT</name>
<keyword evidence="3" id="KW-1185">Reference proteome</keyword>
<gene>
    <name evidence="2" type="ORF">SAMN04488132_101392</name>
</gene>
<feature type="transmembrane region" description="Helical" evidence="1">
    <location>
        <begin position="366"/>
        <end position="384"/>
    </location>
</feature>
<evidence type="ECO:0000313" key="2">
    <source>
        <dbReference type="EMBL" id="SJZ36330.1"/>
    </source>
</evidence>
<sequence length="388" mass="43372">MRTSKNHTRKPNTRQETIAFSSGISKPAVKPFHAVKAGSPPVVQRYTEEDGAKVSENREFAVKKEGLADSELYVRDGIQPRDLDVATFTPGAASEDHPYGMKKVEKTLLMSTDDIQRIHCGDFARRATGIGENVENGTAPPGRSLYTELTWGISPDERTQRSNWGNHYAPVILADGGDRGTFETAVHVDHAWFGIYGQARGQTFRIKTVIADIKLAVSRKILDEETGIKLLTAVNEYISSGERTIEDDKYLQKELEAIAEMEGKDPDIDEKFKAAAEKKRLEEEAERIEMERVWGLFRDEDANTVWEAIKEINPSSLKYGLLHKIETKAKEENQTVMLVKIQRCKELNDERLGVKKRGGMSTTSKVTIGAGIIAAGVLIAWLLTRKKK</sequence>
<dbReference type="OrthoDB" id="4228628at2"/>
<keyword evidence="1" id="KW-1133">Transmembrane helix</keyword>
<keyword evidence="1" id="KW-0812">Transmembrane</keyword>
<dbReference type="RefSeq" id="WP_078829736.1">
    <property type="nucleotide sequence ID" value="NZ_FUWH01000001.1"/>
</dbReference>
<reference evidence="2 3" key="1">
    <citation type="submission" date="2017-02" db="EMBL/GenBank/DDBJ databases">
        <authorList>
            <person name="Peterson S.W."/>
        </authorList>
    </citation>
    <scope>NUCLEOTIDE SEQUENCE [LARGE SCALE GENOMIC DNA]</scope>
    <source>
        <strain evidence="2 3">DSM 22335</strain>
    </source>
</reference>
<evidence type="ECO:0000313" key="3">
    <source>
        <dbReference type="Proteomes" id="UP000190888"/>
    </source>
</evidence>
<dbReference type="EMBL" id="FUWH01000001">
    <property type="protein sequence ID" value="SJZ36330.1"/>
    <property type="molecule type" value="Genomic_DNA"/>
</dbReference>
<keyword evidence="1" id="KW-0472">Membrane</keyword>
<evidence type="ECO:0000256" key="1">
    <source>
        <dbReference type="SAM" id="Phobius"/>
    </source>
</evidence>
<dbReference type="AlphaFoldDB" id="A0A1T4K1J6"/>